<sequence length="117" mass="13362">MTMQDKAAMAAFETIVARGLVGREELKRWIVDTHLDWRKTHFKILFRNANNSRRIECEVLNRLEPLSDGGVKMSVEITMITAGASSQVPESPWTDVLFDADRPRTVRMSSMLRKRAA</sequence>
<protein>
    <submittedName>
        <fullName evidence="1">Uncharacterized protein</fullName>
    </submittedName>
</protein>
<comment type="caution">
    <text evidence="1">The sequence shown here is derived from an EMBL/GenBank/DDBJ whole genome shotgun (WGS) entry which is preliminary data.</text>
</comment>
<evidence type="ECO:0000313" key="2">
    <source>
        <dbReference type="Proteomes" id="UP000176593"/>
    </source>
</evidence>
<gene>
    <name evidence="1" type="ORF">A3I41_00530</name>
</gene>
<reference evidence="1 2" key="1">
    <citation type="journal article" date="2016" name="Nat. Commun.">
        <title>Thousands of microbial genomes shed light on interconnected biogeochemical processes in an aquifer system.</title>
        <authorList>
            <person name="Anantharaman K."/>
            <person name="Brown C.T."/>
            <person name="Hug L.A."/>
            <person name="Sharon I."/>
            <person name="Castelle C.J."/>
            <person name="Probst A.J."/>
            <person name="Thomas B.C."/>
            <person name="Singh A."/>
            <person name="Wilkins M.J."/>
            <person name="Karaoz U."/>
            <person name="Brodie E.L."/>
            <person name="Williams K.H."/>
            <person name="Hubbard S.S."/>
            <person name="Banfield J.F."/>
        </authorList>
    </citation>
    <scope>NUCLEOTIDE SEQUENCE [LARGE SCALE GENOMIC DNA]</scope>
</reference>
<dbReference type="EMBL" id="MGEQ01000001">
    <property type="protein sequence ID" value="OGL88200.1"/>
    <property type="molecule type" value="Genomic_DNA"/>
</dbReference>
<dbReference type="AlphaFoldDB" id="A0A1F7VCC6"/>
<accession>A0A1F7VCC6</accession>
<evidence type="ECO:0000313" key="1">
    <source>
        <dbReference type="EMBL" id="OGL88200.1"/>
    </source>
</evidence>
<proteinExistence type="predicted"/>
<name>A0A1F7VCC6_9BACT</name>
<organism evidence="1 2">
    <name type="scientific">Candidatus Uhrbacteria bacterium RIFCSPLOWO2_02_FULL_48_18</name>
    <dbReference type="NCBI Taxonomy" id="1802408"/>
    <lineage>
        <taxon>Bacteria</taxon>
        <taxon>Candidatus Uhriibacteriota</taxon>
    </lineage>
</organism>
<dbReference type="Proteomes" id="UP000176593">
    <property type="component" value="Unassembled WGS sequence"/>
</dbReference>